<dbReference type="Gene3D" id="2.120.10.30">
    <property type="entry name" value="TolB, C-terminal domain"/>
    <property type="match status" value="1"/>
</dbReference>
<evidence type="ECO:0000313" key="3">
    <source>
        <dbReference type="EMBL" id="NIA69390.1"/>
    </source>
</evidence>
<comment type="caution">
    <text evidence="3">The sequence shown here is derived from an EMBL/GenBank/DDBJ whole genome shotgun (WGS) entry which is preliminary data.</text>
</comment>
<evidence type="ECO:0000313" key="4">
    <source>
        <dbReference type="Proteomes" id="UP000761264"/>
    </source>
</evidence>
<dbReference type="InterPro" id="IPR011042">
    <property type="entry name" value="6-blade_b-propeller_TolB-like"/>
</dbReference>
<sequence length="319" mass="34297">MTIVQNRNESRKGRLASRAGRPFIVAAALAGLLVWAPGAQAADAEVIDADARFPEGPVWHDGKLYYVEYGGHTVMSWDGQDSAVVWTLDGCGPAAVEPNGEGAFLVTCYDSNSLVKISSAGKTLQTYEKSESGIALIGPNDITPDGKGGFYVTTSGPWETAPIVGGVFHYGADGLIRQLADDLHYANGVALSPDGKTLYCSESYAGRIVQFTVQDDGSLADRREFVRLDRVMDDTTEEGLTPDGMEFDAEGNLYIGLYNRLGKILVVDAEGKFLRTLDVPSPYAPNLFFDPSGKFIYVTAVDDGDNAPYPGKVYKIGLD</sequence>
<dbReference type="EMBL" id="JAAQPH010000008">
    <property type="protein sequence ID" value="NIA69390.1"/>
    <property type="molecule type" value="Genomic_DNA"/>
</dbReference>
<dbReference type="SUPFAM" id="SSF63829">
    <property type="entry name" value="Calcium-dependent phosphotriesterase"/>
    <property type="match status" value="1"/>
</dbReference>
<gene>
    <name evidence="3" type="ORF">HBA54_12385</name>
</gene>
<evidence type="ECO:0000259" key="2">
    <source>
        <dbReference type="Pfam" id="PF08450"/>
    </source>
</evidence>
<dbReference type="PANTHER" id="PTHR47572">
    <property type="entry name" value="LIPOPROTEIN-RELATED"/>
    <property type="match status" value="1"/>
</dbReference>
<dbReference type="Pfam" id="PF08450">
    <property type="entry name" value="SGL"/>
    <property type="match status" value="1"/>
</dbReference>
<dbReference type="InterPro" id="IPR013658">
    <property type="entry name" value="SGL"/>
</dbReference>
<name>A0A967KBZ0_9PROT</name>
<proteinExistence type="predicted"/>
<dbReference type="Proteomes" id="UP000761264">
    <property type="component" value="Unassembled WGS sequence"/>
</dbReference>
<keyword evidence="4" id="KW-1185">Reference proteome</keyword>
<feature type="chain" id="PRO_5036756250" evidence="1">
    <location>
        <begin position="42"/>
        <end position="319"/>
    </location>
</feature>
<protein>
    <submittedName>
        <fullName evidence="3">SMP-30/gluconolactonase/LRE family protein</fullName>
    </submittedName>
</protein>
<dbReference type="PANTHER" id="PTHR47572:SF5">
    <property type="entry name" value="BLR2277 PROTEIN"/>
    <property type="match status" value="1"/>
</dbReference>
<dbReference type="InterPro" id="IPR051262">
    <property type="entry name" value="SMP-30/CGR1_Lactonase"/>
</dbReference>
<accession>A0A967KBZ0</accession>
<feature type="signal peptide" evidence="1">
    <location>
        <begin position="1"/>
        <end position="41"/>
    </location>
</feature>
<dbReference type="AlphaFoldDB" id="A0A967KBZ0"/>
<reference evidence="3" key="1">
    <citation type="submission" date="2020-03" db="EMBL/GenBank/DDBJ databases">
        <title>Genome of Pelagibius litoralis DSM 21314T.</title>
        <authorList>
            <person name="Wang G."/>
        </authorList>
    </citation>
    <scope>NUCLEOTIDE SEQUENCE</scope>
    <source>
        <strain evidence="3">DSM 21314</strain>
    </source>
</reference>
<organism evidence="3 4">
    <name type="scientific">Pelagibius litoralis</name>
    <dbReference type="NCBI Taxonomy" id="374515"/>
    <lineage>
        <taxon>Bacteria</taxon>
        <taxon>Pseudomonadati</taxon>
        <taxon>Pseudomonadota</taxon>
        <taxon>Alphaproteobacteria</taxon>
        <taxon>Rhodospirillales</taxon>
        <taxon>Rhodovibrionaceae</taxon>
        <taxon>Pelagibius</taxon>
    </lineage>
</organism>
<keyword evidence="1" id="KW-0732">Signal</keyword>
<dbReference type="RefSeq" id="WP_167224912.1">
    <property type="nucleotide sequence ID" value="NZ_JAAQPH010000008.1"/>
</dbReference>
<evidence type="ECO:0000256" key="1">
    <source>
        <dbReference type="SAM" id="SignalP"/>
    </source>
</evidence>
<feature type="domain" description="SMP-30/Gluconolactonase/LRE-like region" evidence="2">
    <location>
        <begin position="53"/>
        <end position="300"/>
    </location>
</feature>